<dbReference type="Gene3D" id="3.40.50.1400">
    <property type="match status" value="2"/>
</dbReference>
<keyword evidence="14" id="KW-0067">ATP-binding</keyword>
<dbReference type="InterPro" id="IPR001015">
    <property type="entry name" value="Ferrochelatase"/>
</dbReference>
<protein>
    <recommendedName>
        <fullName evidence="30">Asparagine--tRNA ligase, cytoplasmic</fullName>
        <ecNumber evidence="29">4.98.1.1</ecNumber>
        <ecNumber evidence="6">6.1.1.22</ecNumber>
    </recommendedName>
    <alternativeName>
        <fullName evidence="26">Asparaginyl-tRNA synthetase</fullName>
    </alternativeName>
    <alternativeName>
        <fullName evidence="34">Asparaginyl-tRNA synthetase 1</fullName>
    </alternativeName>
    <alternativeName>
        <fullName evidence="7">Ferrochelatase, mitochondrial</fullName>
    </alternativeName>
    <alternativeName>
        <fullName evidence="27">Heme synthase</fullName>
    </alternativeName>
    <alternativeName>
        <fullName evidence="25">Protoheme ferro-lyase</fullName>
    </alternativeName>
</protein>
<feature type="domain" description="Aminoacyl-transfer RNA synthetases class-II family profile" evidence="38">
    <location>
        <begin position="260"/>
        <end position="427"/>
    </location>
</feature>
<dbReference type="CDD" id="cd00419">
    <property type="entry name" value="Ferrochelatase_C"/>
    <property type="match status" value="1"/>
</dbReference>
<dbReference type="GO" id="GO:0046501">
    <property type="term" value="P:protoporphyrinogen IX metabolic process"/>
    <property type="evidence" value="ECO:0007669"/>
    <property type="project" value="UniProtKB-ARBA"/>
</dbReference>
<keyword evidence="21" id="KW-0472">Membrane</keyword>
<keyword evidence="36" id="KW-0175">Coiled coil</keyword>
<dbReference type="FunFam" id="3.40.50.1400:FF:000003">
    <property type="entry name" value="Ferrochelatase"/>
    <property type="match status" value="1"/>
</dbReference>
<reference evidence="39 40" key="1">
    <citation type="submission" date="2013-11" db="EMBL/GenBank/DDBJ databases">
        <title>The Damaraland mole rat (Fukomys damarensis) genome and evolution of African mole rats.</title>
        <authorList>
            <person name="Gladyshev V.N."/>
            <person name="Fang X."/>
        </authorList>
    </citation>
    <scope>NUCLEOTIDE SEQUENCE [LARGE SCALE GENOMIC DNA]</scope>
    <source>
        <tissue evidence="39">Liver</tissue>
    </source>
</reference>
<dbReference type="GO" id="GO:0004816">
    <property type="term" value="F:asparagine-tRNA ligase activity"/>
    <property type="evidence" value="ECO:0007669"/>
    <property type="project" value="UniProtKB-EC"/>
</dbReference>
<keyword evidence="18" id="KW-0408">Iron</keyword>
<dbReference type="InterPro" id="IPR004364">
    <property type="entry name" value="Aa-tRNA-synt_II"/>
</dbReference>
<evidence type="ECO:0000256" key="32">
    <source>
        <dbReference type="ARBA" id="ARBA00049915"/>
    </source>
</evidence>
<dbReference type="InterPro" id="IPR006195">
    <property type="entry name" value="aa-tRNA-synth_II"/>
</dbReference>
<comment type="catalytic activity">
    <reaction evidence="31">
        <text>tRNA(Asn) + L-asparagine + ATP = L-asparaginyl-tRNA(Asn) + AMP + diphosphate + H(+)</text>
        <dbReference type="Rhea" id="RHEA:11180"/>
        <dbReference type="Rhea" id="RHEA-COMP:9659"/>
        <dbReference type="Rhea" id="RHEA-COMP:9674"/>
        <dbReference type="ChEBI" id="CHEBI:15378"/>
        <dbReference type="ChEBI" id="CHEBI:30616"/>
        <dbReference type="ChEBI" id="CHEBI:33019"/>
        <dbReference type="ChEBI" id="CHEBI:58048"/>
        <dbReference type="ChEBI" id="CHEBI:78442"/>
        <dbReference type="ChEBI" id="CHEBI:78515"/>
        <dbReference type="ChEBI" id="CHEBI:456215"/>
        <dbReference type="EC" id="6.1.1.22"/>
    </reaction>
</comment>
<evidence type="ECO:0000256" key="12">
    <source>
        <dbReference type="ARBA" id="ARBA00022741"/>
    </source>
</evidence>
<evidence type="ECO:0000256" key="15">
    <source>
        <dbReference type="ARBA" id="ARBA00022917"/>
    </source>
</evidence>
<sequence>MSLEVVRATVGMVLAELYVSDREGNDATGDGTKEKPFKTGLKALMAVGKEPFPTIYVDSQKENERWDVISKSQMKNIKKLWHREQMKNESREKKEAEDNLRREKNLEEAKKITIKKDPSLPEPECVKICELEGYRGQRVKVFGWVHRLRRQGKNLMFLVLRDGTGYLQCVLSDDLCQCYNGVVLSTESSVTVYGILNLTPKGKQAPGGHELNCDFWELIGLAPAGGADNLINEESDVDVQLNNRHMMIRGENMSKILKARSLVTRCFRDHFFDRGYYEVTPPTLVQTQVEGGSTLFKLDYFGEEAFLTQSSQLYLETCLPALGDVFCIAQSYRAEQSRTRRHLAEYTHVEAECPFLTFEDLLNRLEDLVCDVVDRVLKSPAGSIVSDLNPNFKPPKRPFKRMNYSDAIVWLKEHNVKKEDGTFYEFGEDIPEAPERLMTDTINEPILLCRFPVEIKSFYMQRCPEDPRLTESVDVLMPNVGEIVGGSMRTWDSEELLAGYKREGIDPTPYYWYTDQVKSCLHSRLDLPLVGWVQERSLHRQKFSGPGPRRLVQQLGVDLERLVSWAMQTKYLMKTVCSEEKLVVHGSWRTCQPWRCQLGTAAAATTTTETSQRTKSAKPQVQPEKRKPKTGILMLNMGGPETLGDVHDFLRRLFLDRDLMTLPIQNKLAPFIAKRRTPKIQEQYRRIGGGSPIKMWTSKQGEGMVKLLDELSPDTAPHKYYIGFRYVHPLTEEAIEEMERDGLQRAIAFTQYPQYSCSTTGSSLNAIYRYYNEMGTKPTMKWSTIDRWPTHPLLIQCFADHILKELDHFPLATRSEVVILFSAHSLPMSVVNRGDPYPQEVGATVHKVVERLGYSNPYRLVWQSKVGPVPWLGPQTDEAIKGLCKRGRKNILLVPIAFTSDHIETLYELDIEYSQVLAKECGAENIRRAESLNGNPLFSKALADLVYSHIQSNKLCSKQLTLSCPLCVNPVCRETKSFFTNQQL</sequence>
<evidence type="ECO:0000256" key="14">
    <source>
        <dbReference type="ARBA" id="ARBA00022840"/>
    </source>
</evidence>
<name>A0A091DE57_FUKDA</name>
<evidence type="ECO:0000256" key="2">
    <source>
        <dbReference type="ARBA" id="ARBA00004496"/>
    </source>
</evidence>
<dbReference type="InterPro" id="IPR033659">
    <property type="entry name" value="Ferrochelatase_N"/>
</dbReference>
<evidence type="ECO:0000256" key="35">
    <source>
        <dbReference type="RuleBase" id="RU004185"/>
    </source>
</evidence>
<dbReference type="PANTHER" id="PTHR11108">
    <property type="entry name" value="FERROCHELATASE"/>
    <property type="match status" value="1"/>
</dbReference>
<evidence type="ECO:0000256" key="8">
    <source>
        <dbReference type="ARBA" id="ARBA00022490"/>
    </source>
</evidence>
<evidence type="ECO:0000256" key="19">
    <source>
        <dbReference type="ARBA" id="ARBA00023128"/>
    </source>
</evidence>
<dbReference type="InterPro" id="IPR033644">
    <property type="entry name" value="Ferrochelatase_C"/>
</dbReference>
<keyword evidence="16" id="KW-0809">Transit peptide</keyword>
<dbReference type="EC" id="4.98.1.1" evidence="29"/>
<comment type="subcellular location">
    <subcellularLocation>
        <location evidence="2">Cytoplasm</location>
    </subcellularLocation>
    <subcellularLocation>
        <location evidence="1">Mitochondrion inner membrane</location>
        <topology evidence="1">Peripheral membrane protein</topology>
        <orientation evidence="1">Matrix side</orientation>
    </subcellularLocation>
</comment>
<evidence type="ECO:0000256" key="28">
    <source>
        <dbReference type="ARBA" id="ARBA00034078"/>
    </source>
</evidence>
<evidence type="ECO:0000313" key="40">
    <source>
        <dbReference type="Proteomes" id="UP000028990"/>
    </source>
</evidence>
<dbReference type="PRINTS" id="PR01042">
    <property type="entry name" value="TRNASYNTHASP"/>
</dbReference>
<dbReference type="InterPro" id="IPR012340">
    <property type="entry name" value="NA-bd_OB-fold"/>
</dbReference>
<evidence type="ECO:0000256" key="5">
    <source>
        <dbReference type="ARBA" id="ARBA00008226"/>
    </source>
</evidence>
<dbReference type="AlphaFoldDB" id="A0A091DE57"/>
<keyword evidence="11" id="KW-0001">2Fe-2S</keyword>
<evidence type="ECO:0000313" key="39">
    <source>
        <dbReference type="EMBL" id="KFO28555.1"/>
    </source>
</evidence>
<evidence type="ECO:0000256" key="6">
    <source>
        <dbReference type="ARBA" id="ARBA00012816"/>
    </source>
</evidence>
<evidence type="ECO:0000256" key="33">
    <source>
        <dbReference type="ARBA" id="ARBA00053133"/>
    </source>
</evidence>
<comment type="pathway">
    <text evidence="3">Porphyrin-containing compound metabolism; protoheme biosynthesis; protoheme from protoporphyrin-IX: step 1/1.</text>
</comment>
<evidence type="ECO:0000256" key="31">
    <source>
        <dbReference type="ARBA" id="ARBA00047844"/>
    </source>
</evidence>
<keyword evidence="9" id="KW-0597">Phosphoprotein</keyword>
<dbReference type="PANTHER" id="PTHR11108:SF1">
    <property type="entry name" value="FERROCHELATASE, MITOCHONDRIAL"/>
    <property type="match status" value="1"/>
</dbReference>
<dbReference type="Proteomes" id="UP000028990">
    <property type="component" value="Unassembled WGS sequence"/>
</dbReference>
<keyword evidence="11" id="KW-0411">Iron-sulfur</keyword>
<dbReference type="HAMAP" id="MF_00323">
    <property type="entry name" value="Ferrochelatase"/>
    <property type="match status" value="1"/>
</dbReference>
<keyword evidence="15" id="KW-0648">Protein biosynthesis</keyword>
<evidence type="ECO:0000259" key="38">
    <source>
        <dbReference type="PROSITE" id="PS50862"/>
    </source>
</evidence>
<evidence type="ECO:0000256" key="37">
    <source>
        <dbReference type="SAM" id="MobiDB-lite"/>
    </source>
</evidence>
<evidence type="ECO:0000256" key="18">
    <source>
        <dbReference type="ARBA" id="ARBA00023004"/>
    </source>
</evidence>
<comment type="similarity">
    <text evidence="5">Belongs to the class-II aminoacyl-tRNA synthetase family.</text>
</comment>
<evidence type="ECO:0000256" key="4">
    <source>
        <dbReference type="ARBA" id="ARBA00007718"/>
    </source>
</evidence>
<feature type="region of interest" description="Disordered" evidence="37">
    <location>
        <begin position="606"/>
        <end position="625"/>
    </location>
</feature>
<dbReference type="GO" id="GO:0006785">
    <property type="term" value="P:heme B biosynthetic process"/>
    <property type="evidence" value="ECO:0007669"/>
    <property type="project" value="UniProtKB-ARBA"/>
</dbReference>
<keyword evidence="19" id="KW-0496">Mitochondrion</keyword>
<dbReference type="InterPro" id="IPR002312">
    <property type="entry name" value="Asp/Asn-tRNA-synth_IIb"/>
</dbReference>
<evidence type="ECO:0000256" key="7">
    <source>
        <dbReference type="ARBA" id="ARBA00021249"/>
    </source>
</evidence>
<comment type="catalytic activity">
    <reaction evidence="32">
        <text>heme b + 2 H(+) = protoporphyrin IX + Fe(2+)</text>
        <dbReference type="Rhea" id="RHEA:22584"/>
        <dbReference type="ChEBI" id="CHEBI:15378"/>
        <dbReference type="ChEBI" id="CHEBI:29033"/>
        <dbReference type="ChEBI" id="CHEBI:57306"/>
        <dbReference type="ChEBI" id="CHEBI:60344"/>
        <dbReference type="EC" id="4.98.1.1"/>
    </reaction>
    <physiologicalReaction direction="right-to-left" evidence="32">
        <dbReference type="Rhea" id="RHEA:22586"/>
    </physiologicalReaction>
</comment>
<evidence type="ECO:0000256" key="26">
    <source>
        <dbReference type="ARBA" id="ARBA00029886"/>
    </source>
</evidence>
<evidence type="ECO:0000256" key="25">
    <source>
        <dbReference type="ARBA" id="ARBA00029619"/>
    </source>
</evidence>
<dbReference type="GO" id="GO:0006418">
    <property type="term" value="P:tRNA aminoacylation for protein translation"/>
    <property type="evidence" value="ECO:0007669"/>
    <property type="project" value="InterPro"/>
</dbReference>
<dbReference type="GO" id="GO:0005506">
    <property type="term" value="F:iron ion binding"/>
    <property type="evidence" value="ECO:0007669"/>
    <property type="project" value="UniProtKB-ARBA"/>
</dbReference>
<evidence type="ECO:0000256" key="22">
    <source>
        <dbReference type="ARBA" id="ARBA00023146"/>
    </source>
</evidence>
<keyword evidence="8" id="KW-0963">Cytoplasm</keyword>
<comment type="cofactor">
    <cofactor evidence="28">
        <name>[2Fe-2S] cluster</name>
        <dbReference type="ChEBI" id="CHEBI:190135"/>
    </cofactor>
</comment>
<evidence type="ECO:0000256" key="9">
    <source>
        <dbReference type="ARBA" id="ARBA00022553"/>
    </source>
</evidence>
<accession>A0A091DE57</accession>
<evidence type="ECO:0000256" key="21">
    <source>
        <dbReference type="ARBA" id="ARBA00023136"/>
    </source>
</evidence>
<dbReference type="eggNOG" id="KOG0555">
    <property type="taxonomic scope" value="Eukaryota"/>
</dbReference>
<dbReference type="GO" id="GO:0051537">
    <property type="term" value="F:2 iron, 2 sulfur cluster binding"/>
    <property type="evidence" value="ECO:0007669"/>
    <property type="project" value="UniProtKB-KW"/>
</dbReference>
<dbReference type="Gene3D" id="3.30.1910.20">
    <property type="entry name" value="asparaginyl-tRNA synthetase, N-terminal domain"/>
    <property type="match status" value="1"/>
</dbReference>
<evidence type="ECO:0000256" key="36">
    <source>
        <dbReference type="SAM" id="Coils"/>
    </source>
</evidence>
<dbReference type="Gene3D" id="2.40.50.140">
    <property type="entry name" value="Nucleic acid-binding proteins"/>
    <property type="match status" value="1"/>
</dbReference>
<evidence type="ECO:0000256" key="29">
    <source>
        <dbReference type="ARBA" id="ARBA00034332"/>
    </source>
</evidence>
<evidence type="ECO:0000256" key="20">
    <source>
        <dbReference type="ARBA" id="ARBA00023133"/>
    </source>
</evidence>
<keyword evidence="40" id="KW-1185">Reference proteome</keyword>
<dbReference type="GO" id="GO:0003676">
    <property type="term" value="F:nucleic acid binding"/>
    <property type="evidence" value="ECO:0007669"/>
    <property type="project" value="InterPro"/>
</dbReference>
<dbReference type="NCBIfam" id="TIGR00109">
    <property type="entry name" value="hemH"/>
    <property type="match status" value="1"/>
</dbReference>
<evidence type="ECO:0000256" key="10">
    <source>
        <dbReference type="ARBA" id="ARBA00022598"/>
    </source>
</evidence>
<dbReference type="FunFam" id="3.30.1910.20:FF:000001">
    <property type="entry name" value="asparagine--tRNA ligase, cytoplasmic"/>
    <property type="match status" value="1"/>
</dbReference>
<dbReference type="FunFam" id="2.40.50.140:FF:000151">
    <property type="entry name" value="Asparagine--tRNA ligase, cytoplasmic"/>
    <property type="match status" value="1"/>
</dbReference>
<keyword evidence="22 39" id="KW-0030">Aminoacyl-tRNA synthetase</keyword>
<keyword evidence="20" id="KW-0350">Heme biosynthesis</keyword>
<dbReference type="SUPFAM" id="SSF53800">
    <property type="entry name" value="Chelatase"/>
    <property type="match status" value="1"/>
</dbReference>
<evidence type="ECO:0000256" key="13">
    <source>
        <dbReference type="ARBA" id="ARBA00022792"/>
    </source>
</evidence>
<evidence type="ECO:0000256" key="16">
    <source>
        <dbReference type="ARBA" id="ARBA00022946"/>
    </source>
</evidence>
<dbReference type="InterPro" id="IPR045864">
    <property type="entry name" value="aa-tRNA-synth_II/BPL/LPL"/>
</dbReference>
<dbReference type="GO" id="GO:0005524">
    <property type="term" value="F:ATP binding"/>
    <property type="evidence" value="ECO:0007669"/>
    <property type="project" value="UniProtKB-KW"/>
</dbReference>
<evidence type="ECO:0000256" key="34">
    <source>
        <dbReference type="ARBA" id="ARBA00079954"/>
    </source>
</evidence>
<evidence type="ECO:0000256" key="17">
    <source>
        <dbReference type="ARBA" id="ARBA00022990"/>
    </source>
</evidence>
<keyword evidence="11" id="KW-0479">Metal-binding</keyword>
<dbReference type="InterPro" id="IPR004365">
    <property type="entry name" value="NA-bd_OB_tRNA"/>
</dbReference>
<dbReference type="GO" id="GO:0005743">
    <property type="term" value="C:mitochondrial inner membrane"/>
    <property type="evidence" value="ECO:0007669"/>
    <property type="project" value="UniProtKB-SubCell"/>
</dbReference>
<gene>
    <name evidence="39" type="ORF">H920_10043</name>
</gene>
<dbReference type="FunFam" id="3.30.930.10:FF:000040">
    <property type="entry name" value="Asparagine--tRNA ligase, cytoplasmic"/>
    <property type="match status" value="1"/>
</dbReference>
<dbReference type="CDD" id="cd03411">
    <property type="entry name" value="Ferrochelatase_N"/>
    <property type="match status" value="1"/>
</dbReference>
<evidence type="ECO:0000256" key="27">
    <source>
        <dbReference type="ARBA" id="ARBA00032440"/>
    </source>
</evidence>
<evidence type="ECO:0000256" key="1">
    <source>
        <dbReference type="ARBA" id="ARBA00004443"/>
    </source>
</evidence>
<comment type="function">
    <text evidence="33">Catalyzes the attachment of asparagine to tRNA(Asn) in a two-step reaction: asparagine is first activated by ATP to form Asn-AMP and then transferred to the acceptor end of tRNA(Asn). In addition to its essential role in protein synthesis, acts as a signaling molecule that induced migration of CCR3-expressing cells. Has an essential role in the development of the cerebral cortex, being required for proper proliferation of radial glial cells.</text>
</comment>
<keyword evidence="13" id="KW-0999">Mitochondrion inner membrane</keyword>
<dbReference type="STRING" id="885580.ENSFDAP00000000617"/>
<dbReference type="InterPro" id="IPR048952">
    <property type="entry name" value="AsnRS_N"/>
</dbReference>
<evidence type="ECO:0000256" key="11">
    <source>
        <dbReference type="ARBA" id="ARBA00022714"/>
    </source>
</evidence>
<dbReference type="PROSITE" id="PS50862">
    <property type="entry name" value="AA_TRNA_LIGASE_II"/>
    <property type="match status" value="1"/>
</dbReference>
<dbReference type="PROSITE" id="PS00534">
    <property type="entry name" value="FERROCHELATASE"/>
    <property type="match status" value="1"/>
</dbReference>
<dbReference type="GO" id="GO:0004325">
    <property type="term" value="F:ferrochelatase activity"/>
    <property type="evidence" value="ECO:0007669"/>
    <property type="project" value="UniProtKB-EC"/>
</dbReference>
<dbReference type="SUPFAM" id="SSF55681">
    <property type="entry name" value="Class II aaRS and biotin synthetases"/>
    <property type="match status" value="1"/>
</dbReference>
<dbReference type="EC" id="6.1.1.22" evidence="6"/>
<dbReference type="Pfam" id="PF20917">
    <property type="entry name" value="AsnRS_N"/>
    <property type="match status" value="1"/>
</dbReference>
<proteinExistence type="inferred from homology"/>
<organism evidence="39 40">
    <name type="scientific">Fukomys damarensis</name>
    <name type="common">Damaraland mole rat</name>
    <name type="synonym">Cryptomys damarensis</name>
    <dbReference type="NCBI Taxonomy" id="885580"/>
    <lineage>
        <taxon>Eukaryota</taxon>
        <taxon>Metazoa</taxon>
        <taxon>Chordata</taxon>
        <taxon>Craniata</taxon>
        <taxon>Vertebrata</taxon>
        <taxon>Euteleostomi</taxon>
        <taxon>Mammalia</taxon>
        <taxon>Eutheria</taxon>
        <taxon>Euarchontoglires</taxon>
        <taxon>Glires</taxon>
        <taxon>Rodentia</taxon>
        <taxon>Hystricomorpha</taxon>
        <taxon>Bathyergidae</taxon>
        <taxon>Fukomys</taxon>
    </lineage>
</organism>
<dbReference type="Pfam" id="PF00152">
    <property type="entry name" value="tRNA-synt_2"/>
    <property type="match status" value="1"/>
</dbReference>
<dbReference type="UniPathway" id="UPA00252">
    <property type="reaction ID" value="UER00325"/>
</dbReference>
<evidence type="ECO:0000256" key="3">
    <source>
        <dbReference type="ARBA" id="ARBA00004943"/>
    </source>
</evidence>
<dbReference type="CDD" id="cd04323">
    <property type="entry name" value="AsnRS_cyto_like_N"/>
    <property type="match status" value="1"/>
</dbReference>
<evidence type="ECO:0000256" key="24">
    <source>
        <dbReference type="ARBA" id="ARBA00023244"/>
    </source>
</evidence>
<evidence type="ECO:0000256" key="30">
    <source>
        <dbReference type="ARBA" id="ARBA00039867"/>
    </source>
</evidence>
<keyword evidence="12" id="KW-0547">Nucleotide-binding</keyword>
<feature type="coiled-coil region" evidence="36">
    <location>
        <begin position="79"/>
        <end position="106"/>
    </location>
</feature>
<keyword evidence="23" id="KW-0456">Lyase</keyword>
<keyword evidence="17" id="KW-0007">Acetylation</keyword>
<keyword evidence="10" id="KW-0436">Ligase</keyword>
<dbReference type="Gene3D" id="3.30.930.10">
    <property type="entry name" value="Bira Bifunctional Protein, Domain 2"/>
    <property type="match status" value="1"/>
</dbReference>
<dbReference type="Pfam" id="PF00762">
    <property type="entry name" value="Ferrochelatase"/>
    <property type="match status" value="1"/>
</dbReference>
<dbReference type="Pfam" id="PF01336">
    <property type="entry name" value="tRNA_anti-codon"/>
    <property type="match status" value="1"/>
</dbReference>
<comment type="similarity">
    <text evidence="4 35">Belongs to the ferrochelatase family.</text>
</comment>
<dbReference type="SUPFAM" id="SSF50249">
    <property type="entry name" value="Nucleic acid-binding proteins"/>
    <property type="match status" value="1"/>
</dbReference>
<keyword evidence="24" id="KW-0627">Porphyrin biosynthesis</keyword>
<evidence type="ECO:0000256" key="23">
    <source>
        <dbReference type="ARBA" id="ARBA00023239"/>
    </source>
</evidence>
<dbReference type="InterPro" id="IPR019772">
    <property type="entry name" value="Ferrochelatase_AS"/>
</dbReference>
<dbReference type="EMBL" id="KN122750">
    <property type="protein sequence ID" value="KFO28555.1"/>
    <property type="molecule type" value="Genomic_DNA"/>
</dbReference>